<gene>
    <name evidence="2" type="ORF">LKD75_01935</name>
</gene>
<proteinExistence type="predicted"/>
<keyword evidence="1" id="KW-0472">Membrane</keyword>
<organism evidence="2 3">
    <name type="scientific">Waltera acetigignens</name>
    <dbReference type="NCBI Taxonomy" id="2981769"/>
    <lineage>
        <taxon>Bacteria</taxon>
        <taxon>Bacillati</taxon>
        <taxon>Bacillota</taxon>
        <taxon>Clostridia</taxon>
        <taxon>Lachnospirales</taxon>
        <taxon>Lachnospiraceae</taxon>
        <taxon>Waltera</taxon>
    </lineage>
</organism>
<evidence type="ECO:0000313" key="2">
    <source>
        <dbReference type="EMBL" id="MCC2118362.1"/>
    </source>
</evidence>
<feature type="transmembrane region" description="Helical" evidence="1">
    <location>
        <begin position="441"/>
        <end position="461"/>
    </location>
</feature>
<keyword evidence="3" id="KW-1185">Reference proteome</keyword>
<name>A0AAE2ZVQ1_9FIRM</name>
<feature type="transmembrane region" description="Helical" evidence="1">
    <location>
        <begin position="12"/>
        <end position="31"/>
    </location>
</feature>
<dbReference type="AlphaFoldDB" id="A0AAE2ZVQ1"/>
<feature type="transmembrane region" description="Helical" evidence="1">
    <location>
        <begin position="153"/>
        <end position="175"/>
    </location>
</feature>
<sequence>MKREGRIHKGVSIGAYSILIAFMLLLLWTVLRYPGNHLIPWQMALGVAAATVLLLAAGAAWNKIYTVTGRRNSLYAVALVLFGVLLYVVSLSRQGNENTLLDYTYVYRDALNLANGRELEDTNYFLTYSNNLKPMLLLSVLFRMALLMDVSPFYFVLLRNVILVMLVACACGYLAERNGDTCWRFPILLAFVFLLPMWEMTAVFYTDSMSFGMGILGLAFLKLAAASRGKRRQILWALFAAGMAVLAGTWKITVIIPLIACAVILLWQRVSVDRRVTLLFGGFVVILGVALQLWANSYEITKEASETANPVISWVALGMKEDGSWTNNTEFVDHMYEFSTRQEKQQYSMEYIRENRSEFWNPVHLRKKASYNFANGNLGASAFLNVEYSDGTLLWEMFSPWGKYYWRTCQYCFCYLVSMYVLLLIGMILSLRNIIRDQEPPVMLMICQLGFIGIVVFLMFWEASGRQMYNQMPGILLGSVLSIEYFWKNLSLKPRK</sequence>
<reference evidence="2 3" key="1">
    <citation type="submission" date="2021-10" db="EMBL/GenBank/DDBJ databases">
        <title>Anaerobic single-cell dispensing facilitates the cultivation of human gut bacteria.</title>
        <authorList>
            <person name="Afrizal A."/>
        </authorList>
    </citation>
    <scope>NUCLEOTIDE SEQUENCE [LARGE SCALE GENOMIC DNA]</scope>
    <source>
        <strain evidence="2 3">CLA-AA-H273</strain>
    </source>
</reference>
<feature type="transmembrane region" description="Helical" evidence="1">
    <location>
        <begin position="278"/>
        <end position="295"/>
    </location>
</feature>
<feature type="transmembrane region" description="Helical" evidence="1">
    <location>
        <begin position="413"/>
        <end position="435"/>
    </location>
</feature>
<keyword evidence="1" id="KW-1133">Transmembrane helix</keyword>
<dbReference type="RefSeq" id="WP_227732180.1">
    <property type="nucleotide sequence ID" value="NZ_JAJEPV010000003.1"/>
</dbReference>
<comment type="caution">
    <text evidence="2">The sequence shown here is derived from an EMBL/GenBank/DDBJ whole genome shotgun (WGS) entry which is preliminary data.</text>
</comment>
<feature type="transmembrane region" description="Helical" evidence="1">
    <location>
        <begin position="43"/>
        <end position="61"/>
    </location>
</feature>
<evidence type="ECO:0000256" key="1">
    <source>
        <dbReference type="SAM" id="Phobius"/>
    </source>
</evidence>
<feature type="transmembrane region" description="Helical" evidence="1">
    <location>
        <begin position="204"/>
        <end position="223"/>
    </location>
</feature>
<evidence type="ECO:0008006" key="4">
    <source>
        <dbReference type="Google" id="ProtNLM"/>
    </source>
</evidence>
<feature type="transmembrane region" description="Helical" evidence="1">
    <location>
        <begin position="73"/>
        <end position="92"/>
    </location>
</feature>
<keyword evidence="1" id="KW-0812">Transmembrane</keyword>
<evidence type="ECO:0000313" key="3">
    <source>
        <dbReference type="Proteomes" id="UP001197795"/>
    </source>
</evidence>
<dbReference type="EMBL" id="JAJEPV010000003">
    <property type="protein sequence ID" value="MCC2118362.1"/>
    <property type="molecule type" value="Genomic_DNA"/>
</dbReference>
<feature type="transmembrane region" description="Helical" evidence="1">
    <location>
        <begin position="235"/>
        <end position="266"/>
    </location>
</feature>
<protein>
    <recommendedName>
        <fullName evidence="4">Dolichyl-phosphate-mannose-protein mannosyltransferase</fullName>
    </recommendedName>
</protein>
<accession>A0AAE2ZVQ1</accession>
<dbReference type="Proteomes" id="UP001197795">
    <property type="component" value="Unassembled WGS sequence"/>
</dbReference>
<feature type="transmembrane region" description="Helical" evidence="1">
    <location>
        <begin position="182"/>
        <end position="198"/>
    </location>
</feature>